<feature type="compositionally biased region" description="Low complexity" evidence="2">
    <location>
        <begin position="770"/>
        <end position="779"/>
    </location>
</feature>
<accession>A0A1Q9F528</accession>
<feature type="region of interest" description="Disordered" evidence="2">
    <location>
        <begin position="739"/>
        <end position="785"/>
    </location>
</feature>
<evidence type="ECO:0000256" key="2">
    <source>
        <dbReference type="SAM" id="MobiDB-lite"/>
    </source>
</evidence>
<comment type="caution">
    <text evidence="3">The sequence shown here is derived from an EMBL/GenBank/DDBJ whole genome shotgun (WGS) entry which is preliminary data.</text>
</comment>
<reference evidence="3 4" key="1">
    <citation type="submission" date="2016-02" db="EMBL/GenBank/DDBJ databases">
        <title>Genome analysis of coral dinoflagellate symbionts highlights evolutionary adaptations to a symbiotic lifestyle.</title>
        <authorList>
            <person name="Aranda M."/>
            <person name="Li Y."/>
            <person name="Liew Y.J."/>
            <person name="Baumgarten S."/>
            <person name="Simakov O."/>
            <person name="Wilson M."/>
            <person name="Piel J."/>
            <person name="Ashoor H."/>
            <person name="Bougouffa S."/>
            <person name="Bajic V.B."/>
            <person name="Ryu T."/>
            <person name="Ravasi T."/>
            <person name="Bayer T."/>
            <person name="Micklem G."/>
            <person name="Kim H."/>
            <person name="Bhak J."/>
            <person name="Lajeunesse T.C."/>
            <person name="Voolstra C.R."/>
        </authorList>
    </citation>
    <scope>NUCLEOTIDE SEQUENCE [LARGE SCALE GENOMIC DNA]</scope>
    <source>
        <strain evidence="3 4">CCMP2467</strain>
    </source>
</reference>
<proteinExistence type="predicted"/>
<name>A0A1Q9F528_SYMMI</name>
<evidence type="ECO:0000313" key="3">
    <source>
        <dbReference type="EMBL" id="OLQ14752.1"/>
    </source>
</evidence>
<organism evidence="3 4">
    <name type="scientific">Symbiodinium microadriaticum</name>
    <name type="common">Dinoflagellate</name>
    <name type="synonym">Zooxanthella microadriatica</name>
    <dbReference type="NCBI Taxonomy" id="2951"/>
    <lineage>
        <taxon>Eukaryota</taxon>
        <taxon>Sar</taxon>
        <taxon>Alveolata</taxon>
        <taxon>Dinophyceae</taxon>
        <taxon>Suessiales</taxon>
        <taxon>Symbiodiniaceae</taxon>
        <taxon>Symbiodinium</taxon>
    </lineage>
</organism>
<evidence type="ECO:0000256" key="1">
    <source>
        <dbReference type="SAM" id="Coils"/>
    </source>
</evidence>
<feature type="coiled-coil region" evidence="1">
    <location>
        <begin position="341"/>
        <end position="371"/>
    </location>
</feature>
<keyword evidence="4" id="KW-1185">Reference proteome</keyword>
<gene>
    <name evidence="3" type="ORF">AK812_SmicGene1065</name>
</gene>
<protein>
    <submittedName>
        <fullName evidence="3">Uncharacterized protein</fullName>
    </submittedName>
</protein>
<keyword evidence="1" id="KW-0175">Coiled coil</keyword>
<dbReference type="AlphaFoldDB" id="A0A1Q9F528"/>
<sequence length="785" mass="84257">MGELARRLLDNFQSAMETRPKSRSQCLAEVEQAVDQLDVSETGRELRLLVKSSHGCPVKERHRYQDAAARLVEEEAFQDEEEFLQARNREAADKAWVQAEKCRSDAQERAGKLRTSKEGFTAAISAFRAAKEAFLADNQVLQQRRRALDQSTQAKLREAPATSLWQHFDLCLVRGNRLQGPAAAVSGGVGVPGVPGTSDSSSMAAGFASKARDETVSALLAWGEVALEDSLKTAALSSLKLPAEARGSFDKAVLEQLHGALTRLLEALGQTGNGRMPESPVRQALPTAEAEQLAVEEARVSEEAAASAFAQAREAQRTSAHALRLSELELRWAQGAEGAALECLQEQEQELRQFERELKAANEALNQFRHGPMASLKADVLLYRAVCGMRLLQLWWDVTLHDCVAEDPHEEQAGPPEVPCAMGTFSVSVKVVAAEFEGSEAEDHVTQVRRNGKVWMSLGTAQPAGGTNDAAADAEAPLPPIGGLCRCFGRAAAHGVDMAVASWRLGASRAERRLFGLGSTEAMDAGQRQELCRLAVQGGGSLPAQVQARHLALLIDVHLARSWWEERQQMLALGVECEEAASSEETIRATRRQERGARVWQIAVSAMAALPDAELDLIGQAAVAEAQLVLSPISMARAVLHLAPSRRRQLMEILIHEGVLEESSASRLFRALTALDSMLGTDVLDALLIGMDTVCAGVSWSANALDSIGKLGSSTLSSVGALGSWSYQAICSEGAELGPCEAEEPSAGSDSLPSELCAQEPSQPVPGPSSSPRRSAAPADPKDFL</sequence>
<evidence type="ECO:0000313" key="4">
    <source>
        <dbReference type="Proteomes" id="UP000186817"/>
    </source>
</evidence>
<dbReference type="Proteomes" id="UP000186817">
    <property type="component" value="Unassembled WGS sequence"/>
</dbReference>
<dbReference type="OrthoDB" id="437195at2759"/>
<dbReference type="EMBL" id="LSRX01000011">
    <property type="protein sequence ID" value="OLQ14752.1"/>
    <property type="molecule type" value="Genomic_DNA"/>
</dbReference>